<dbReference type="Proteomes" id="UP000828390">
    <property type="component" value="Unassembled WGS sequence"/>
</dbReference>
<gene>
    <name evidence="1" type="ORF">DPMN_108134</name>
</gene>
<keyword evidence="2" id="KW-1185">Reference proteome</keyword>
<protein>
    <submittedName>
        <fullName evidence="1">Uncharacterized protein</fullName>
    </submittedName>
</protein>
<dbReference type="AlphaFoldDB" id="A0A9D4K8B9"/>
<accession>A0A9D4K8B9</accession>
<reference evidence="1" key="2">
    <citation type="submission" date="2020-11" db="EMBL/GenBank/DDBJ databases">
        <authorList>
            <person name="McCartney M.A."/>
            <person name="Auch B."/>
            <person name="Kono T."/>
            <person name="Mallez S."/>
            <person name="Becker A."/>
            <person name="Gohl D.M."/>
            <person name="Silverstein K.A.T."/>
            <person name="Koren S."/>
            <person name="Bechman K.B."/>
            <person name="Herman A."/>
            <person name="Abrahante J.E."/>
            <person name="Garbe J."/>
        </authorList>
    </citation>
    <scope>NUCLEOTIDE SEQUENCE</scope>
    <source>
        <strain evidence="1">Duluth1</strain>
        <tissue evidence="1">Whole animal</tissue>
    </source>
</reference>
<evidence type="ECO:0000313" key="2">
    <source>
        <dbReference type="Proteomes" id="UP000828390"/>
    </source>
</evidence>
<name>A0A9D4K8B9_DREPO</name>
<organism evidence="1 2">
    <name type="scientific">Dreissena polymorpha</name>
    <name type="common">Zebra mussel</name>
    <name type="synonym">Mytilus polymorpha</name>
    <dbReference type="NCBI Taxonomy" id="45954"/>
    <lineage>
        <taxon>Eukaryota</taxon>
        <taxon>Metazoa</taxon>
        <taxon>Spiralia</taxon>
        <taxon>Lophotrochozoa</taxon>
        <taxon>Mollusca</taxon>
        <taxon>Bivalvia</taxon>
        <taxon>Autobranchia</taxon>
        <taxon>Heteroconchia</taxon>
        <taxon>Euheterodonta</taxon>
        <taxon>Imparidentia</taxon>
        <taxon>Neoheterodontei</taxon>
        <taxon>Myida</taxon>
        <taxon>Dreissenoidea</taxon>
        <taxon>Dreissenidae</taxon>
        <taxon>Dreissena</taxon>
    </lineage>
</organism>
<evidence type="ECO:0000313" key="1">
    <source>
        <dbReference type="EMBL" id="KAH3834799.1"/>
    </source>
</evidence>
<proteinExistence type="predicted"/>
<reference evidence="1" key="1">
    <citation type="journal article" date="2019" name="bioRxiv">
        <title>The Genome of the Zebra Mussel, Dreissena polymorpha: A Resource for Invasive Species Research.</title>
        <authorList>
            <person name="McCartney M.A."/>
            <person name="Auch B."/>
            <person name="Kono T."/>
            <person name="Mallez S."/>
            <person name="Zhang Y."/>
            <person name="Obille A."/>
            <person name="Becker A."/>
            <person name="Abrahante J.E."/>
            <person name="Garbe J."/>
            <person name="Badalamenti J.P."/>
            <person name="Herman A."/>
            <person name="Mangelson H."/>
            <person name="Liachko I."/>
            <person name="Sullivan S."/>
            <person name="Sone E.D."/>
            <person name="Koren S."/>
            <person name="Silverstein K.A.T."/>
            <person name="Beckman K.B."/>
            <person name="Gohl D.M."/>
        </authorList>
    </citation>
    <scope>NUCLEOTIDE SEQUENCE</scope>
    <source>
        <strain evidence="1">Duluth1</strain>
        <tissue evidence="1">Whole animal</tissue>
    </source>
</reference>
<comment type="caution">
    <text evidence="1">The sequence shown here is derived from an EMBL/GenBank/DDBJ whole genome shotgun (WGS) entry which is preliminary data.</text>
</comment>
<sequence>MSLDKHKDHFLQNGELVTKLFVTVVRGGDERARNKITKVMSVLLRWLLNLDKYTCISLAEGQSKYHSVDRLHCAENRALSRSGIISLKTVHEFERYDCGNFSMDKFCSNMEAA</sequence>
<dbReference type="EMBL" id="JAIWYP010000004">
    <property type="protein sequence ID" value="KAH3834799.1"/>
    <property type="molecule type" value="Genomic_DNA"/>
</dbReference>